<reference evidence="2" key="2">
    <citation type="submission" date="2023-01" db="EMBL/GenBank/DDBJ databases">
        <authorList>
            <person name="Briscoe A.D."/>
        </authorList>
    </citation>
    <scope>NUCLEOTIDE SEQUENCE</scope>
</reference>
<dbReference type="InterPro" id="IPR036682">
    <property type="entry name" value="OS_D_A10/PebIII_sf"/>
</dbReference>
<gene>
    <name evidence="2" type="primary">CSP31</name>
</gene>
<proteinExistence type="evidence at transcript level"/>
<dbReference type="Gene3D" id="1.10.2080.10">
    <property type="entry name" value="Insect odorant-binding protein A10/Ejaculatory bulb-specific protein 3"/>
    <property type="match status" value="1"/>
</dbReference>
<feature type="signal peptide" evidence="1">
    <location>
        <begin position="1"/>
        <end position="15"/>
    </location>
</feature>
<dbReference type="PANTHER" id="PTHR11257:SF13">
    <property type="entry name" value="GEO07322P1"/>
    <property type="match status" value="1"/>
</dbReference>
<dbReference type="SUPFAM" id="SSF100910">
    <property type="entry name" value="Chemosensory protein Csp2"/>
    <property type="match status" value="1"/>
</dbReference>
<dbReference type="PANTHER" id="PTHR11257">
    <property type="entry name" value="CHEMOSENSORY PROTEIN-RELATED"/>
    <property type="match status" value="1"/>
</dbReference>
<feature type="chain" id="PRO_5041395274" evidence="1">
    <location>
        <begin position="16"/>
        <end position="130"/>
    </location>
</feature>
<dbReference type="EMBL" id="OQ236522">
    <property type="protein sequence ID" value="WIW78367.1"/>
    <property type="molecule type" value="mRNA"/>
</dbReference>
<evidence type="ECO:0000313" key="2">
    <source>
        <dbReference type="EMBL" id="WIW78367.1"/>
    </source>
</evidence>
<evidence type="ECO:0000256" key="1">
    <source>
        <dbReference type="SAM" id="SignalP"/>
    </source>
</evidence>
<keyword evidence="1" id="KW-0732">Signal</keyword>
<protein>
    <submittedName>
        <fullName evidence="2">Chemosensory protein 31</fullName>
    </submittedName>
</protein>
<reference evidence="2" key="1">
    <citation type="journal article" date="2023" name="Proc. Natl. Acad. Sci. U.S.A.">
        <title>Sex-linked gene traffic underlies the acquisition of sexually dimorphic UV color vision in Heliconius butterflies.</title>
        <authorList>
            <person name="Chakraborty M."/>
            <person name="Lara A.G."/>
            <person name="Dang A."/>
            <person name="McCulloch K.J."/>
            <person name="Rainbow D."/>
            <person name="Carter D."/>
            <person name="Ngo L.T."/>
            <person name="Solares E."/>
            <person name="Said I."/>
            <person name="Corbett-Detig R.B."/>
            <person name="Gilbert L.E."/>
            <person name="Emerson J.J."/>
            <person name="Briscoe A.D."/>
        </authorList>
    </citation>
    <scope>NUCLEOTIDE SEQUENCE</scope>
</reference>
<name>A0AA49FPN7_HELCH</name>
<dbReference type="InterPro" id="IPR005055">
    <property type="entry name" value="A10/PebIII"/>
</dbReference>
<accession>A0AA49FPN7</accession>
<dbReference type="Pfam" id="PF03392">
    <property type="entry name" value="OS-D"/>
    <property type="match status" value="1"/>
</dbReference>
<sequence>MKVILLFAFVALVAAEIEYYTTDNDHLDVNAVKGDRMKLQAYLNCFNDVAPCSTLAESYKRNIRESVAQACKRCNPNQKFLFWTFLQALKEMLPEEYWNFKHHYDPENKYFDALEREISKYVKPDMEVVA</sequence>
<organism evidence="2">
    <name type="scientific">Heliconius charithonia</name>
    <name type="common">Zebra longwing butterfly</name>
    <dbReference type="NCBI Taxonomy" id="33434"/>
    <lineage>
        <taxon>Eukaryota</taxon>
        <taxon>Metazoa</taxon>
        <taxon>Ecdysozoa</taxon>
        <taxon>Arthropoda</taxon>
        <taxon>Hexapoda</taxon>
        <taxon>Insecta</taxon>
        <taxon>Pterygota</taxon>
        <taxon>Neoptera</taxon>
        <taxon>Endopterygota</taxon>
        <taxon>Lepidoptera</taxon>
        <taxon>Glossata</taxon>
        <taxon>Ditrysia</taxon>
        <taxon>Papilionoidea</taxon>
        <taxon>Nymphalidae</taxon>
        <taxon>Heliconiinae</taxon>
        <taxon>Heliconiini</taxon>
        <taxon>Heliconius</taxon>
    </lineage>
</organism>
<dbReference type="AlphaFoldDB" id="A0AA49FPN7"/>